<reference evidence="3 4" key="1">
    <citation type="submission" date="2023-06" db="EMBL/GenBank/DDBJ databases">
        <authorList>
            <person name="Yushchuk O."/>
            <person name="Binda E."/>
            <person name="Ruckert-Reed C."/>
            <person name="Fedorenko V."/>
            <person name="Kalinowski J."/>
            <person name="Marinelli F."/>
        </authorList>
    </citation>
    <scope>NUCLEOTIDE SEQUENCE [LARGE SCALE GENOMIC DNA]</scope>
    <source>
        <strain evidence="3 4">NRRL 3884</strain>
    </source>
</reference>
<keyword evidence="2" id="KW-0732">Signal</keyword>
<protein>
    <submittedName>
        <fullName evidence="3">Uncharacterized protein</fullName>
    </submittedName>
</protein>
<organism evidence="3 4">
    <name type="scientific">Actinoplanes oblitus</name>
    <dbReference type="NCBI Taxonomy" id="3040509"/>
    <lineage>
        <taxon>Bacteria</taxon>
        <taxon>Bacillati</taxon>
        <taxon>Actinomycetota</taxon>
        <taxon>Actinomycetes</taxon>
        <taxon>Micromonosporales</taxon>
        <taxon>Micromonosporaceae</taxon>
        <taxon>Actinoplanes</taxon>
    </lineage>
</organism>
<accession>A0ABY8WQG7</accession>
<feature type="region of interest" description="Disordered" evidence="1">
    <location>
        <begin position="25"/>
        <end position="61"/>
    </location>
</feature>
<evidence type="ECO:0000256" key="2">
    <source>
        <dbReference type="SAM" id="SignalP"/>
    </source>
</evidence>
<evidence type="ECO:0000256" key="1">
    <source>
        <dbReference type="SAM" id="MobiDB-lite"/>
    </source>
</evidence>
<proteinExistence type="predicted"/>
<name>A0ABY8WQG7_9ACTN</name>
<evidence type="ECO:0000313" key="3">
    <source>
        <dbReference type="EMBL" id="WIM99110.1"/>
    </source>
</evidence>
<feature type="chain" id="PRO_5046173363" evidence="2">
    <location>
        <begin position="30"/>
        <end position="199"/>
    </location>
</feature>
<feature type="signal peptide" evidence="2">
    <location>
        <begin position="1"/>
        <end position="29"/>
    </location>
</feature>
<gene>
    <name evidence="3" type="ORF">ACTOB_002749</name>
</gene>
<evidence type="ECO:0000313" key="4">
    <source>
        <dbReference type="Proteomes" id="UP001240150"/>
    </source>
</evidence>
<dbReference type="RefSeq" id="WP_284920549.1">
    <property type="nucleotide sequence ID" value="NZ_CP126980.1"/>
</dbReference>
<sequence>MTISQVVRGVAAATSLVGLLAAGATPATAGQRHEPPTGTPAAGQRHEPPTGTPAHHRPRPQHLTDAQRKMLLDATHRFRDVRQAVKAGYVPTEDCVPGMGLHYANPARVAAAHVDPAKPPILLYLPGKHGKLQLTGLEYFHADADGDLRTDGDRPDLFGHPFDGPMEGHPMPVHYDMHVWLYLPNPEGELTTLNPKITC</sequence>
<dbReference type="Proteomes" id="UP001240150">
    <property type="component" value="Chromosome"/>
</dbReference>
<keyword evidence="4" id="KW-1185">Reference proteome</keyword>
<dbReference type="EMBL" id="CP126980">
    <property type="protein sequence ID" value="WIM99110.1"/>
    <property type="molecule type" value="Genomic_DNA"/>
</dbReference>